<dbReference type="KEGG" id="amt:Amet_2780"/>
<dbReference type="SUPFAM" id="SSF81606">
    <property type="entry name" value="PP2C-like"/>
    <property type="match status" value="1"/>
</dbReference>
<proteinExistence type="predicted"/>
<dbReference type="SMART" id="SM00332">
    <property type="entry name" value="PP2Cc"/>
    <property type="match status" value="1"/>
</dbReference>
<protein>
    <submittedName>
        <fullName evidence="2">Protein phosphatase 2C-like protein</fullName>
    </submittedName>
</protein>
<dbReference type="RefSeq" id="WP_012063901.1">
    <property type="nucleotide sequence ID" value="NC_009633.1"/>
</dbReference>
<gene>
    <name evidence="2" type="ordered locus">Amet_2780</name>
</gene>
<dbReference type="eggNOG" id="COG0631">
    <property type="taxonomic scope" value="Bacteria"/>
</dbReference>
<dbReference type="InterPro" id="IPR001932">
    <property type="entry name" value="PPM-type_phosphatase-like_dom"/>
</dbReference>
<dbReference type="EMBL" id="CP000724">
    <property type="protein sequence ID" value="ABR48930.1"/>
    <property type="molecule type" value="Genomic_DNA"/>
</dbReference>
<dbReference type="GO" id="GO:0004722">
    <property type="term" value="F:protein serine/threonine phosphatase activity"/>
    <property type="evidence" value="ECO:0007669"/>
    <property type="project" value="InterPro"/>
</dbReference>
<dbReference type="HOGENOM" id="CLU_034545_4_1_9"/>
<dbReference type="PANTHER" id="PTHR13832:SF860">
    <property type="entry name" value="PROTEIN PHOSPHATASE PHPP"/>
    <property type="match status" value="1"/>
</dbReference>
<dbReference type="SMART" id="SM00331">
    <property type="entry name" value="PP2C_SIG"/>
    <property type="match status" value="1"/>
</dbReference>
<dbReference type="InterPro" id="IPR015655">
    <property type="entry name" value="PP2C"/>
</dbReference>
<sequence length="249" mass="27079">MNVGAMSDPGKVRDMNEDNYCVYDNHIQLYMVADGMGGHNGGEVASLIAINTIKEHVTTYIDHESEEASTVGILYEAFNRANQEILKRAVDDISCDGMGTTVTLGLVIGNTLYVGHIGDSRAYLIENGGVRQITQDHSLVAELVRNGSISESEAMRHPQKNVITRALGTDLNMKVDIFSLDFNGASGLILCTDGLTNFVDLHEIEEVILGSQDPQESCETLVKLANKRGGYDNITVVFAKISLIEAEGR</sequence>
<dbReference type="STRING" id="293826.Amet_2780"/>
<evidence type="ECO:0000259" key="1">
    <source>
        <dbReference type="PROSITE" id="PS51746"/>
    </source>
</evidence>
<keyword evidence="3" id="KW-1185">Reference proteome</keyword>
<dbReference type="PROSITE" id="PS51746">
    <property type="entry name" value="PPM_2"/>
    <property type="match status" value="1"/>
</dbReference>
<dbReference type="InterPro" id="IPR036457">
    <property type="entry name" value="PPM-type-like_dom_sf"/>
</dbReference>
<feature type="domain" description="PPM-type phosphatase" evidence="1">
    <location>
        <begin position="2"/>
        <end position="241"/>
    </location>
</feature>
<organism evidence="2 3">
    <name type="scientific">Alkaliphilus metalliredigens (strain QYMF)</name>
    <dbReference type="NCBI Taxonomy" id="293826"/>
    <lineage>
        <taxon>Bacteria</taxon>
        <taxon>Bacillati</taxon>
        <taxon>Bacillota</taxon>
        <taxon>Clostridia</taxon>
        <taxon>Peptostreptococcales</taxon>
        <taxon>Natronincolaceae</taxon>
        <taxon>Alkaliphilus</taxon>
    </lineage>
</organism>
<evidence type="ECO:0000313" key="3">
    <source>
        <dbReference type="Proteomes" id="UP000001572"/>
    </source>
</evidence>
<dbReference type="PANTHER" id="PTHR13832">
    <property type="entry name" value="PROTEIN PHOSPHATASE 2C"/>
    <property type="match status" value="1"/>
</dbReference>
<dbReference type="Pfam" id="PF13672">
    <property type="entry name" value="PP2C_2"/>
    <property type="match status" value="1"/>
</dbReference>
<accession>A6TRW2</accession>
<dbReference type="NCBIfam" id="NF033484">
    <property type="entry name" value="Stp1_PP2C_phos"/>
    <property type="match status" value="1"/>
</dbReference>
<dbReference type="CDD" id="cd00143">
    <property type="entry name" value="PP2Cc"/>
    <property type="match status" value="1"/>
</dbReference>
<dbReference type="Gene3D" id="3.60.40.10">
    <property type="entry name" value="PPM-type phosphatase domain"/>
    <property type="match status" value="1"/>
</dbReference>
<reference evidence="3" key="1">
    <citation type="journal article" date="2016" name="Genome Announc.">
        <title>Complete genome sequence of Alkaliphilus metalliredigens strain QYMF, an alkaliphilic and metal-reducing bacterium isolated from borax-contaminated leachate ponds.</title>
        <authorList>
            <person name="Hwang C."/>
            <person name="Copeland A."/>
            <person name="Lucas S."/>
            <person name="Lapidus A."/>
            <person name="Barry K."/>
            <person name="Detter J.C."/>
            <person name="Glavina Del Rio T."/>
            <person name="Hammon N."/>
            <person name="Israni S."/>
            <person name="Dalin E."/>
            <person name="Tice H."/>
            <person name="Pitluck S."/>
            <person name="Chertkov O."/>
            <person name="Brettin T."/>
            <person name="Bruce D."/>
            <person name="Han C."/>
            <person name="Schmutz J."/>
            <person name="Larimer F."/>
            <person name="Land M.L."/>
            <person name="Hauser L."/>
            <person name="Kyrpides N."/>
            <person name="Mikhailova N."/>
            <person name="Ye Q."/>
            <person name="Zhou J."/>
            <person name="Richardson P."/>
            <person name="Fields M.W."/>
        </authorList>
    </citation>
    <scope>NUCLEOTIDE SEQUENCE [LARGE SCALE GENOMIC DNA]</scope>
    <source>
        <strain evidence="3">QYMF</strain>
    </source>
</reference>
<dbReference type="AlphaFoldDB" id="A6TRW2"/>
<dbReference type="Proteomes" id="UP000001572">
    <property type="component" value="Chromosome"/>
</dbReference>
<evidence type="ECO:0000313" key="2">
    <source>
        <dbReference type="EMBL" id="ABR48930.1"/>
    </source>
</evidence>
<name>A6TRW2_ALKMQ</name>